<proteinExistence type="predicted"/>
<organism evidence="1 2">
    <name type="scientific">Eumeta variegata</name>
    <name type="common">Bagworm moth</name>
    <name type="synonym">Eumeta japonica</name>
    <dbReference type="NCBI Taxonomy" id="151549"/>
    <lineage>
        <taxon>Eukaryota</taxon>
        <taxon>Metazoa</taxon>
        <taxon>Ecdysozoa</taxon>
        <taxon>Arthropoda</taxon>
        <taxon>Hexapoda</taxon>
        <taxon>Insecta</taxon>
        <taxon>Pterygota</taxon>
        <taxon>Neoptera</taxon>
        <taxon>Endopterygota</taxon>
        <taxon>Lepidoptera</taxon>
        <taxon>Glossata</taxon>
        <taxon>Ditrysia</taxon>
        <taxon>Tineoidea</taxon>
        <taxon>Psychidae</taxon>
        <taxon>Oiketicinae</taxon>
        <taxon>Eumeta</taxon>
    </lineage>
</organism>
<dbReference type="AlphaFoldDB" id="A0A4C1TZX1"/>
<gene>
    <name evidence="1" type="ORF">EVAR_102161_1</name>
</gene>
<dbReference type="Proteomes" id="UP000299102">
    <property type="component" value="Unassembled WGS sequence"/>
</dbReference>
<reference evidence="1 2" key="1">
    <citation type="journal article" date="2019" name="Commun. Biol.">
        <title>The bagworm genome reveals a unique fibroin gene that provides high tensile strength.</title>
        <authorList>
            <person name="Kono N."/>
            <person name="Nakamura H."/>
            <person name="Ohtoshi R."/>
            <person name="Tomita M."/>
            <person name="Numata K."/>
            <person name="Arakawa K."/>
        </authorList>
    </citation>
    <scope>NUCLEOTIDE SEQUENCE [LARGE SCALE GENOMIC DNA]</scope>
</reference>
<evidence type="ECO:0000313" key="1">
    <source>
        <dbReference type="EMBL" id="GBP19612.1"/>
    </source>
</evidence>
<evidence type="ECO:0000313" key="2">
    <source>
        <dbReference type="Proteomes" id="UP000299102"/>
    </source>
</evidence>
<dbReference type="EMBL" id="BGZK01000109">
    <property type="protein sequence ID" value="GBP19612.1"/>
    <property type="molecule type" value="Genomic_DNA"/>
</dbReference>
<accession>A0A4C1TZX1</accession>
<sequence>MMTTVQCMKLCRCELTANDILRSIREVGAPQKFEGLENVSGAAHSPGYRAPIGPLSAHDLRASCRRRFMISFTTSKCVYLVAADAPAYSGGVLNLTLRIVEWFFFPTPLLLNDVVTRSPAPRLLLLLDIIKIYRRVRDARAAANASWRFLGHRQTLKRYSPRKMPDGVSMGYLYMHV</sequence>
<protein>
    <submittedName>
        <fullName evidence="1">Uncharacterized protein</fullName>
    </submittedName>
</protein>
<keyword evidence="2" id="KW-1185">Reference proteome</keyword>
<comment type="caution">
    <text evidence="1">The sequence shown here is derived from an EMBL/GenBank/DDBJ whole genome shotgun (WGS) entry which is preliminary data.</text>
</comment>
<name>A0A4C1TZX1_EUMVA</name>